<comment type="caution">
    <text evidence="1">The sequence shown here is derived from an EMBL/GenBank/DDBJ whole genome shotgun (WGS) entry which is preliminary data.</text>
</comment>
<dbReference type="AlphaFoldDB" id="A0A8H7NG18"/>
<gene>
    <name evidence="1" type="ORF">IM811_010462</name>
</gene>
<accession>A0A8H7NG18</accession>
<name>A0A8H7NG18_BIOOC</name>
<proteinExistence type="predicted"/>
<organism evidence="1 2">
    <name type="scientific">Bionectria ochroleuca</name>
    <name type="common">Gliocladium roseum</name>
    <dbReference type="NCBI Taxonomy" id="29856"/>
    <lineage>
        <taxon>Eukaryota</taxon>
        <taxon>Fungi</taxon>
        <taxon>Dikarya</taxon>
        <taxon>Ascomycota</taxon>
        <taxon>Pezizomycotina</taxon>
        <taxon>Sordariomycetes</taxon>
        <taxon>Hypocreomycetidae</taxon>
        <taxon>Hypocreales</taxon>
        <taxon>Bionectriaceae</taxon>
        <taxon>Clonostachys</taxon>
    </lineage>
</organism>
<evidence type="ECO:0000313" key="2">
    <source>
        <dbReference type="Proteomes" id="UP000616885"/>
    </source>
</evidence>
<evidence type="ECO:0000313" key="1">
    <source>
        <dbReference type="EMBL" id="KAF9755021.1"/>
    </source>
</evidence>
<reference evidence="1" key="1">
    <citation type="submission" date="2020-10" db="EMBL/GenBank/DDBJ databases">
        <title>High-Quality Genome Resource of Clonostachys rosea strain S41 by Oxford Nanopore Long-Read Sequencing.</title>
        <authorList>
            <person name="Wang H."/>
        </authorList>
    </citation>
    <scope>NUCLEOTIDE SEQUENCE</scope>
    <source>
        <strain evidence="1">S41</strain>
    </source>
</reference>
<protein>
    <submittedName>
        <fullName evidence="1">Uncharacterized protein</fullName>
    </submittedName>
</protein>
<sequence length="110" mass="12051">MCQAEGRQARQEQKRRRDRLAKTVWSILAAGGGWQSGVGRSSALKLKELPARSCRTCWPPATCLSAATFLLLLQALRPGRRRDGAIAKTTTYGRLLYVGAVASIHACRLL</sequence>
<dbReference type="Proteomes" id="UP000616885">
    <property type="component" value="Unassembled WGS sequence"/>
</dbReference>
<dbReference type="EMBL" id="JADCTT010000003">
    <property type="protein sequence ID" value="KAF9755021.1"/>
    <property type="molecule type" value="Genomic_DNA"/>
</dbReference>